<reference evidence="1" key="1">
    <citation type="submission" date="2014-09" db="EMBL/GenBank/DDBJ databases">
        <title>Genome sequence of the luminous mushroom Mycena chlorophos for searching fungal bioluminescence genes.</title>
        <authorList>
            <person name="Tanaka Y."/>
            <person name="Kasuga D."/>
            <person name="Oba Y."/>
            <person name="Hase S."/>
            <person name="Sato K."/>
            <person name="Oba Y."/>
            <person name="Sakakibara Y."/>
        </authorList>
    </citation>
    <scope>NUCLEOTIDE SEQUENCE</scope>
</reference>
<protein>
    <recommendedName>
        <fullName evidence="3">F-box domain-containing protein</fullName>
    </recommendedName>
</protein>
<name>A0ABQ0LHB3_MYCCL</name>
<dbReference type="Proteomes" id="UP000815677">
    <property type="component" value="Unassembled WGS sequence"/>
</dbReference>
<organism evidence="1 2">
    <name type="scientific">Mycena chlorophos</name>
    <name type="common">Agaric fungus</name>
    <name type="synonym">Agaricus chlorophos</name>
    <dbReference type="NCBI Taxonomy" id="658473"/>
    <lineage>
        <taxon>Eukaryota</taxon>
        <taxon>Fungi</taxon>
        <taxon>Dikarya</taxon>
        <taxon>Basidiomycota</taxon>
        <taxon>Agaricomycotina</taxon>
        <taxon>Agaricomycetes</taxon>
        <taxon>Agaricomycetidae</taxon>
        <taxon>Agaricales</taxon>
        <taxon>Marasmiineae</taxon>
        <taxon>Mycenaceae</taxon>
        <taxon>Mycena</taxon>
    </lineage>
</organism>
<keyword evidence="2" id="KW-1185">Reference proteome</keyword>
<evidence type="ECO:0000313" key="2">
    <source>
        <dbReference type="Proteomes" id="UP000815677"/>
    </source>
</evidence>
<evidence type="ECO:0000313" key="1">
    <source>
        <dbReference type="EMBL" id="GAT49882.1"/>
    </source>
</evidence>
<accession>A0ABQ0LHB3</accession>
<proteinExistence type="predicted"/>
<evidence type="ECO:0008006" key="3">
    <source>
        <dbReference type="Google" id="ProtNLM"/>
    </source>
</evidence>
<sequence>MATVPVPTFNALIHSEIELDMLQDINRDPGSYSTGLLYPTHGEVTLVEVPARLGVHNVYSPYDLDPTLWIGLGNGPGASSFDADACSMTVHRWPADKPQALRRSYTIFCADQGTSRYGGANNEQPYNECINGLTAPDARLWRGNVVVLRSGLHEGRRTKYTMGVSDMTERDIYLVNAILQGVIHEDLLVYEQILAGLPWPAFVALANTNRVLRSIAKRIFCRRLSRRLAHVLLGPATTIIQRQQTTAAFLQLLEDTDAVLTGSIPLAMFTFTEETDHEQLINNINILVPVAFSNKWFQFIIAGLQFNWALENPVRAAVRPHMATFATFARQVGRYYDPPQGTDAGLQGMVVTVTGTQSRSVLPTIFASRFTSQMNFLTSQSIYTFYPKLTMEHRALPAWCTGSLPDPYYAEALGQSAGMFVLLLPDSEELGRPCGAECPRLLRLVAGLTGVGNFNFGPKPETERFGQSNMQLELPFDVESEIISHMPFNSFLAWAAVSRQRRATAWTIFRHRVHCLLEILGIPHECRSDFWSALGNANGGLTGSAVLWLTKGNPDWCPTDCNILVGVDGLLKMQAFFTRLGHHLVSRASRIPRIVPYTNAPTLLPYNISSHWASTTMIAHSRSGFTFTVTEINDPTPLRLLMEAEHSLQTGLLTPTTLIFLYPRDLFARRAILRSGGVTRRSLIDHSLNPATLHARKYVLHPIFQPSYTGLCEQQCCPGVPHRLRGGRGVLVHNWETADVTDFVGKRARTGFMEGEFALVWSWGLCMNYLCPYFLHPRDLLVRGQAPPIPENLSPKEQMIHQKMVAVEHAHPPFAKSFPALLVPTCAAKAAVVAVPLDLHAQTFKTIDDLRLSTWITARPPGSPRIALFLGPEVAGGTVSFASISARRIFYRDDYFIVVFLQCWDDSLRRNLLLYPARATHGPPIHGDVLVVCFHRDEIISPHEIGVDTCRELIRRWWSHGPVFDRMHDFPSARTPA</sequence>
<dbReference type="EMBL" id="DF846005">
    <property type="protein sequence ID" value="GAT49882.1"/>
    <property type="molecule type" value="Genomic_DNA"/>
</dbReference>
<gene>
    <name evidence="1" type="ORF">MCHLO_07167</name>
</gene>